<evidence type="ECO:0000313" key="1">
    <source>
        <dbReference type="EMBL" id="GIH69476.1"/>
    </source>
</evidence>
<dbReference type="AlphaFoldDB" id="A0A8J3R597"/>
<dbReference type="Proteomes" id="UP000610966">
    <property type="component" value="Unassembled WGS sequence"/>
</dbReference>
<protein>
    <submittedName>
        <fullName evidence="1">Uncharacterized protein</fullName>
    </submittedName>
</protein>
<accession>A0A8J3R597</accession>
<keyword evidence="2" id="KW-1185">Reference proteome</keyword>
<dbReference type="RefSeq" id="WP_204014127.1">
    <property type="nucleotide sequence ID" value="NZ_BOOG01000015.1"/>
</dbReference>
<reference evidence="1" key="1">
    <citation type="submission" date="2021-01" db="EMBL/GenBank/DDBJ databases">
        <title>Whole genome shotgun sequence of Sphaerimonospora thailandensis NBRC 107569.</title>
        <authorList>
            <person name="Komaki H."/>
            <person name="Tamura T."/>
        </authorList>
    </citation>
    <scope>NUCLEOTIDE SEQUENCE</scope>
    <source>
        <strain evidence="1">NBRC 107569</strain>
    </source>
</reference>
<evidence type="ECO:0000313" key="2">
    <source>
        <dbReference type="Proteomes" id="UP000610966"/>
    </source>
</evidence>
<proteinExistence type="predicted"/>
<comment type="caution">
    <text evidence="1">The sequence shown here is derived from an EMBL/GenBank/DDBJ whole genome shotgun (WGS) entry which is preliminary data.</text>
</comment>
<dbReference type="EMBL" id="BOOG01000015">
    <property type="protein sequence ID" value="GIH69476.1"/>
    <property type="molecule type" value="Genomic_DNA"/>
</dbReference>
<gene>
    <name evidence="1" type="ORF">Mth01_17290</name>
</gene>
<sequence length="68" mass="7343">MSTDALALLHVLTPPGSRVRRGRRLGTVDGVAILRGEGVAYVTWDQIIDGEPPIREAVVVSHLRQVTA</sequence>
<organism evidence="1 2">
    <name type="scientific">Sphaerimonospora thailandensis</name>
    <dbReference type="NCBI Taxonomy" id="795644"/>
    <lineage>
        <taxon>Bacteria</taxon>
        <taxon>Bacillati</taxon>
        <taxon>Actinomycetota</taxon>
        <taxon>Actinomycetes</taxon>
        <taxon>Streptosporangiales</taxon>
        <taxon>Streptosporangiaceae</taxon>
        <taxon>Sphaerimonospora</taxon>
    </lineage>
</organism>
<name>A0A8J3R597_9ACTN</name>